<protein>
    <submittedName>
        <fullName evidence="2">Uncharacterized protein</fullName>
    </submittedName>
</protein>
<reference evidence="2" key="1">
    <citation type="journal article" date="2020" name="Stud. Mycol.">
        <title>101 Dothideomycetes genomes: a test case for predicting lifestyles and emergence of pathogens.</title>
        <authorList>
            <person name="Haridas S."/>
            <person name="Albert R."/>
            <person name="Binder M."/>
            <person name="Bloem J."/>
            <person name="Labutti K."/>
            <person name="Salamov A."/>
            <person name="Andreopoulos B."/>
            <person name="Baker S."/>
            <person name="Barry K."/>
            <person name="Bills G."/>
            <person name="Bluhm B."/>
            <person name="Cannon C."/>
            <person name="Castanera R."/>
            <person name="Culley D."/>
            <person name="Daum C."/>
            <person name="Ezra D."/>
            <person name="Gonzalez J."/>
            <person name="Henrissat B."/>
            <person name="Kuo A."/>
            <person name="Liang C."/>
            <person name="Lipzen A."/>
            <person name="Lutzoni F."/>
            <person name="Magnuson J."/>
            <person name="Mondo S."/>
            <person name="Nolan M."/>
            <person name="Ohm R."/>
            <person name="Pangilinan J."/>
            <person name="Park H.-J."/>
            <person name="Ramirez L."/>
            <person name="Alfaro M."/>
            <person name="Sun H."/>
            <person name="Tritt A."/>
            <person name="Yoshinaga Y."/>
            <person name="Zwiers L.-H."/>
            <person name="Turgeon B."/>
            <person name="Goodwin S."/>
            <person name="Spatafora J."/>
            <person name="Crous P."/>
            <person name="Grigoriev I."/>
        </authorList>
    </citation>
    <scope>NUCLEOTIDE SEQUENCE</scope>
    <source>
        <strain evidence="2">HMLAC05119</strain>
    </source>
</reference>
<evidence type="ECO:0000313" key="2">
    <source>
        <dbReference type="EMBL" id="KAF1917225.1"/>
    </source>
</evidence>
<proteinExistence type="predicted"/>
<feature type="region of interest" description="Disordered" evidence="1">
    <location>
        <begin position="142"/>
        <end position="163"/>
    </location>
</feature>
<dbReference type="Proteomes" id="UP000800096">
    <property type="component" value="Unassembled WGS sequence"/>
</dbReference>
<feature type="region of interest" description="Disordered" evidence="1">
    <location>
        <begin position="82"/>
        <end position="114"/>
    </location>
</feature>
<sequence>MAKYIDAGTQTKWAGIMQRDTVRPDIPRAPPLDTTTPPDDMITQKEQHFYGIPSIRQPTFSVPNAAPPAPSLLERRQNRVGLTPHIPLPPNTLPSDLPPSELHDDVPRSPATTHALLSPLPEANKRHAGHTPLIPRALSPEPEAAAEMAQQEAARQEAAEDRVATPDLDEALSGALTLPSNPVDGAADHIELDALDKILGKIAKQQTTLRGEFDDEDSKPEPKTSPKAETVDTTEDSLPLSRKGSADSRRSGATEEVDGVILKSPPSNFGAPLGSL</sequence>
<dbReference type="AlphaFoldDB" id="A0A6A5QNJ0"/>
<feature type="compositionally biased region" description="Low complexity" evidence="1">
    <location>
        <begin position="31"/>
        <end position="40"/>
    </location>
</feature>
<dbReference type="EMBL" id="ML979134">
    <property type="protein sequence ID" value="KAF1917225.1"/>
    <property type="molecule type" value="Genomic_DNA"/>
</dbReference>
<feature type="region of interest" description="Disordered" evidence="1">
    <location>
        <begin position="18"/>
        <end position="41"/>
    </location>
</feature>
<evidence type="ECO:0000313" key="3">
    <source>
        <dbReference type="Proteomes" id="UP000800096"/>
    </source>
</evidence>
<organism evidence="2 3">
    <name type="scientific">Ampelomyces quisqualis</name>
    <name type="common">Powdery mildew agent</name>
    <dbReference type="NCBI Taxonomy" id="50730"/>
    <lineage>
        <taxon>Eukaryota</taxon>
        <taxon>Fungi</taxon>
        <taxon>Dikarya</taxon>
        <taxon>Ascomycota</taxon>
        <taxon>Pezizomycotina</taxon>
        <taxon>Dothideomycetes</taxon>
        <taxon>Pleosporomycetidae</taxon>
        <taxon>Pleosporales</taxon>
        <taxon>Pleosporineae</taxon>
        <taxon>Phaeosphaeriaceae</taxon>
        <taxon>Ampelomyces</taxon>
    </lineage>
</organism>
<gene>
    <name evidence="2" type="ORF">BDU57DRAFT_513360</name>
</gene>
<feature type="compositionally biased region" description="Basic and acidic residues" evidence="1">
    <location>
        <begin position="219"/>
        <end position="230"/>
    </location>
</feature>
<feature type="region of interest" description="Disordered" evidence="1">
    <location>
        <begin position="208"/>
        <end position="276"/>
    </location>
</feature>
<dbReference type="OrthoDB" id="3784117at2759"/>
<feature type="compositionally biased region" description="Basic and acidic residues" evidence="1">
    <location>
        <begin position="154"/>
        <end position="163"/>
    </location>
</feature>
<accession>A0A6A5QNJ0</accession>
<feature type="compositionally biased region" description="Low complexity" evidence="1">
    <location>
        <begin position="142"/>
        <end position="153"/>
    </location>
</feature>
<keyword evidence="3" id="KW-1185">Reference proteome</keyword>
<feature type="compositionally biased region" description="Basic and acidic residues" evidence="1">
    <location>
        <begin position="244"/>
        <end position="253"/>
    </location>
</feature>
<name>A0A6A5QNJ0_AMPQU</name>
<evidence type="ECO:0000256" key="1">
    <source>
        <dbReference type="SAM" id="MobiDB-lite"/>
    </source>
</evidence>